<comment type="caution">
    <text evidence="1">The sequence shown here is derived from an EMBL/GenBank/DDBJ whole genome shotgun (WGS) entry which is preliminary data.</text>
</comment>
<dbReference type="AlphaFoldDB" id="A0A329MPG4"/>
<dbReference type="GO" id="GO:0006281">
    <property type="term" value="P:DNA repair"/>
    <property type="evidence" value="ECO:0007669"/>
    <property type="project" value="TreeGrafter"/>
</dbReference>
<dbReference type="RefSeq" id="WP_113030120.1">
    <property type="nucleotide sequence ID" value="NZ_QMFB01000003.1"/>
</dbReference>
<dbReference type="InterPro" id="IPR023198">
    <property type="entry name" value="PGP-like_dom2"/>
</dbReference>
<sequence>MRPQTVLFDLDDTLVHCNIYFEMVIEQFADELVTWFASDKLTADEVKKKQLEIDTARVAVQGFMPDHFPQSLIDTYHYFSSLTGRKTSKLEEKSLRELGKSVYEKQVEPYPHMVETLDLLKGEGHSLFLYTGGVATVQERKIKALGLESYFGDRVFIRRHKTTDALEDILKSHRFERELTWMVGNSIRTDIVPALETGIHAIHVPAILEWQYNIVDIHVQPKGAFLKVPTLREVPSAIAGYGGSF</sequence>
<protein>
    <submittedName>
        <fullName evidence="1">HAD family hydrolase</fullName>
    </submittedName>
</protein>
<dbReference type="InterPro" id="IPR036412">
    <property type="entry name" value="HAD-like_sf"/>
</dbReference>
<dbReference type="GO" id="GO:0008967">
    <property type="term" value="F:phosphoglycolate phosphatase activity"/>
    <property type="evidence" value="ECO:0007669"/>
    <property type="project" value="TreeGrafter"/>
</dbReference>
<dbReference type="InterPro" id="IPR023214">
    <property type="entry name" value="HAD_sf"/>
</dbReference>
<reference evidence="1 2" key="1">
    <citation type="journal article" date="2009" name="Int. J. Syst. Evol. Microbiol.">
        <title>Paenibacillus contaminans sp. nov., isolated from a contaminated laboratory plate.</title>
        <authorList>
            <person name="Chou J.H."/>
            <person name="Lee J.H."/>
            <person name="Lin M.C."/>
            <person name="Chang P.S."/>
            <person name="Arun A.B."/>
            <person name="Young C.C."/>
            <person name="Chen W.M."/>
        </authorList>
    </citation>
    <scope>NUCLEOTIDE SEQUENCE [LARGE SCALE GENOMIC DNA]</scope>
    <source>
        <strain evidence="1 2">CKOBP-6</strain>
    </source>
</reference>
<dbReference type="PANTHER" id="PTHR43434:SF1">
    <property type="entry name" value="PHOSPHOGLYCOLATE PHOSPHATASE"/>
    <property type="match status" value="1"/>
</dbReference>
<organism evidence="1 2">
    <name type="scientific">Paenibacillus contaminans</name>
    <dbReference type="NCBI Taxonomy" id="450362"/>
    <lineage>
        <taxon>Bacteria</taxon>
        <taxon>Bacillati</taxon>
        <taxon>Bacillota</taxon>
        <taxon>Bacilli</taxon>
        <taxon>Bacillales</taxon>
        <taxon>Paenibacillaceae</taxon>
        <taxon>Paenibacillus</taxon>
    </lineage>
</organism>
<dbReference type="Proteomes" id="UP000250369">
    <property type="component" value="Unassembled WGS sequence"/>
</dbReference>
<dbReference type="PANTHER" id="PTHR43434">
    <property type="entry name" value="PHOSPHOGLYCOLATE PHOSPHATASE"/>
    <property type="match status" value="1"/>
</dbReference>
<proteinExistence type="predicted"/>
<dbReference type="OrthoDB" id="6101375at2"/>
<dbReference type="SFLD" id="SFLDS00003">
    <property type="entry name" value="Haloacid_Dehalogenase"/>
    <property type="match status" value="1"/>
</dbReference>
<dbReference type="Pfam" id="PF00702">
    <property type="entry name" value="Hydrolase"/>
    <property type="match status" value="1"/>
</dbReference>
<dbReference type="Gene3D" id="3.40.50.1000">
    <property type="entry name" value="HAD superfamily/HAD-like"/>
    <property type="match status" value="1"/>
</dbReference>
<evidence type="ECO:0000313" key="2">
    <source>
        <dbReference type="Proteomes" id="UP000250369"/>
    </source>
</evidence>
<dbReference type="SFLD" id="SFLDG01129">
    <property type="entry name" value="C1.5:_HAD__Beta-PGM__Phosphata"/>
    <property type="match status" value="1"/>
</dbReference>
<accession>A0A329MPG4</accession>
<evidence type="ECO:0000313" key="1">
    <source>
        <dbReference type="EMBL" id="RAV21809.1"/>
    </source>
</evidence>
<name>A0A329MPG4_9BACL</name>
<dbReference type="SUPFAM" id="SSF56784">
    <property type="entry name" value="HAD-like"/>
    <property type="match status" value="1"/>
</dbReference>
<keyword evidence="1" id="KW-0378">Hydrolase</keyword>
<dbReference type="InterPro" id="IPR050155">
    <property type="entry name" value="HAD-like_hydrolase_sf"/>
</dbReference>
<gene>
    <name evidence="1" type="ORF">DQG23_07050</name>
</gene>
<keyword evidence="2" id="KW-1185">Reference proteome</keyword>
<dbReference type="Gene3D" id="1.10.150.240">
    <property type="entry name" value="Putative phosphatase, domain 2"/>
    <property type="match status" value="1"/>
</dbReference>
<dbReference type="EMBL" id="QMFB01000003">
    <property type="protein sequence ID" value="RAV21809.1"/>
    <property type="molecule type" value="Genomic_DNA"/>
</dbReference>